<sequence length="247" mass="26588">MSQVVLITGANRGIGKGFVTYYLARPNTTVIAAVRDVLSEQAKQLHTLSRGNGSRLIIVFLDANSATSAAQAAAEIQIKHRIDHIDVVIANAGVCNSWGPVLEVDESDMYSHFEVNTMGPLRLFQPMAPLLQKARIPKFVYISTQLASIGGIGQTPTLTVAYGISKAAGNYLVRKIHAENEHLIALLFDPGLVQTDMGDRAAEFLGLDAAPVTVKEAVCGIAEQIDTAEKSTTSGEFFSYNGERVAW</sequence>
<evidence type="ECO:0000313" key="4">
    <source>
        <dbReference type="EMBL" id="OJI95847.1"/>
    </source>
</evidence>
<evidence type="ECO:0000256" key="1">
    <source>
        <dbReference type="ARBA" id="ARBA00006484"/>
    </source>
</evidence>
<dbReference type="SUPFAM" id="SSF51735">
    <property type="entry name" value="NAD(P)-binding Rossmann-fold domains"/>
    <property type="match status" value="1"/>
</dbReference>
<accession>A0A1L9P2U0</accession>
<dbReference type="PANTHER" id="PTHR43544">
    <property type="entry name" value="SHORT-CHAIN DEHYDROGENASE/REDUCTASE"/>
    <property type="match status" value="1"/>
</dbReference>
<comment type="similarity">
    <text evidence="1">Belongs to the short-chain dehydrogenases/reductases (SDR) family.</text>
</comment>
<dbReference type="RefSeq" id="XP_040661610.1">
    <property type="nucleotide sequence ID" value="XM_040816415.1"/>
</dbReference>
<dbReference type="InterPro" id="IPR051468">
    <property type="entry name" value="Fungal_SecMetab_SDRs"/>
</dbReference>
<dbReference type="GO" id="GO:0005737">
    <property type="term" value="C:cytoplasm"/>
    <property type="evidence" value="ECO:0007669"/>
    <property type="project" value="TreeGrafter"/>
</dbReference>
<dbReference type="GeneID" id="63731926"/>
<protein>
    <submittedName>
        <fullName evidence="4">Uncharacterized protein</fullName>
    </submittedName>
</protein>
<dbReference type="GO" id="GO:0016491">
    <property type="term" value="F:oxidoreductase activity"/>
    <property type="evidence" value="ECO:0007669"/>
    <property type="project" value="UniProtKB-KW"/>
</dbReference>
<dbReference type="CDD" id="cd05325">
    <property type="entry name" value="carb_red_sniffer_like_SDR_c"/>
    <property type="match status" value="1"/>
</dbReference>
<keyword evidence="5" id="KW-1185">Reference proteome</keyword>
<proteinExistence type="inferred from homology"/>
<dbReference type="InterPro" id="IPR002347">
    <property type="entry name" value="SDR_fam"/>
</dbReference>
<evidence type="ECO:0000256" key="2">
    <source>
        <dbReference type="ARBA" id="ARBA00022857"/>
    </source>
</evidence>
<dbReference type="Gene3D" id="3.40.50.720">
    <property type="entry name" value="NAD(P)-binding Rossmann-like Domain"/>
    <property type="match status" value="1"/>
</dbReference>
<dbReference type="OrthoDB" id="9876299at2759"/>
<dbReference type="EMBL" id="KV878125">
    <property type="protein sequence ID" value="OJI95847.1"/>
    <property type="molecule type" value="Genomic_DNA"/>
</dbReference>
<dbReference type="PRINTS" id="PR00081">
    <property type="entry name" value="GDHRDH"/>
</dbReference>
<keyword evidence="2" id="KW-0521">NADP</keyword>
<dbReference type="Pfam" id="PF00106">
    <property type="entry name" value="adh_short"/>
    <property type="match status" value="1"/>
</dbReference>
<dbReference type="InterPro" id="IPR036291">
    <property type="entry name" value="NAD(P)-bd_dom_sf"/>
</dbReference>
<name>A0A1L9P2U0_ASPVE</name>
<organism evidence="4 5">
    <name type="scientific">Aspergillus versicolor CBS 583.65</name>
    <dbReference type="NCBI Taxonomy" id="1036611"/>
    <lineage>
        <taxon>Eukaryota</taxon>
        <taxon>Fungi</taxon>
        <taxon>Dikarya</taxon>
        <taxon>Ascomycota</taxon>
        <taxon>Pezizomycotina</taxon>
        <taxon>Eurotiomycetes</taxon>
        <taxon>Eurotiomycetidae</taxon>
        <taxon>Eurotiales</taxon>
        <taxon>Aspergillaceae</taxon>
        <taxon>Aspergillus</taxon>
        <taxon>Aspergillus subgen. Nidulantes</taxon>
    </lineage>
</organism>
<dbReference type="PANTHER" id="PTHR43544:SF7">
    <property type="entry name" value="NADB-LER2"/>
    <property type="match status" value="1"/>
</dbReference>
<reference evidence="5" key="1">
    <citation type="journal article" date="2017" name="Genome Biol.">
        <title>Comparative genomics reveals high biological diversity and specific adaptations in the industrially and medically important fungal genus Aspergillus.</title>
        <authorList>
            <person name="de Vries R.P."/>
            <person name="Riley R."/>
            <person name="Wiebenga A."/>
            <person name="Aguilar-Osorio G."/>
            <person name="Amillis S."/>
            <person name="Uchima C.A."/>
            <person name="Anderluh G."/>
            <person name="Asadollahi M."/>
            <person name="Askin M."/>
            <person name="Barry K."/>
            <person name="Battaglia E."/>
            <person name="Bayram O."/>
            <person name="Benocci T."/>
            <person name="Braus-Stromeyer S.A."/>
            <person name="Caldana C."/>
            <person name="Canovas D."/>
            <person name="Cerqueira G.C."/>
            <person name="Chen F."/>
            <person name="Chen W."/>
            <person name="Choi C."/>
            <person name="Clum A."/>
            <person name="Dos Santos R.A."/>
            <person name="Damasio A.R."/>
            <person name="Diallinas G."/>
            <person name="Emri T."/>
            <person name="Fekete E."/>
            <person name="Flipphi M."/>
            <person name="Freyberg S."/>
            <person name="Gallo A."/>
            <person name="Gournas C."/>
            <person name="Habgood R."/>
            <person name="Hainaut M."/>
            <person name="Harispe M.L."/>
            <person name="Henrissat B."/>
            <person name="Hilden K.S."/>
            <person name="Hope R."/>
            <person name="Hossain A."/>
            <person name="Karabika E."/>
            <person name="Karaffa L."/>
            <person name="Karanyi Z."/>
            <person name="Krasevec N."/>
            <person name="Kuo A."/>
            <person name="Kusch H."/>
            <person name="LaButti K."/>
            <person name="Lagendijk E.L."/>
            <person name="Lapidus A."/>
            <person name="Levasseur A."/>
            <person name="Lindquist E."/>
            <person name="Lipzen A."/>
            <person name="Logrieco A.F."/>
            <person name="MacCabe A."/>
            <person name="Maekelae M.R."/>
            <person name="Malavazi I."/>
            <person name="Melin P."/>
            <person name="Meyer V."/>
            <person name="Mielnichuk N."/>
            <person name="Miskei M."/>
            <person name="Molnar A.P."/>
            <person name="Mule G."/>
            <person name="Ngan C.Y."/>
            <person name="Orejas M."/>
            <person name="Orosz E."/>
            <person name="Ouedraogo J.P."/>
            <person name="Overkamp K.M."/>
            <person name="Park H.-S."/>
            <person name="Perrone G."/>
            <person name="Piumi F."/>
            <person name="Punt P.J."/>
            <person name="Ram A.F."/>
            <person name="Ramon A."/>
            <person name="Rauscher S."/>
            <person name="Record E."/>
            <person name="Riano-Pachon D.M."/>
            <person name="Robert V."/>
            <person name="Roehrig J."/>
            <person name="Ruller R."/>
            <person name="Salamov A."/>
            <person name="Salih N.S."/>
            <person name="Samson R.A."/>
            <person name="Sandor E."/>
            <person name="Sanguinetti M."/>
            <person name="Schuetze T."/>
            <person name="Sepcic K."/>
            <person name="Shelest E."/>
            <person name="Sherlock G."/>
            <person name="Sophianopoulou V."/>
            <person name="Squina F.M."/>
            <person name="Sun H."/>
            <person name="Susca A."/>
            <person name="Todd R.B."/>
            <person name="Tsang A."/>
            <person name="Unkles S.E."/>
            <person name="van de Wiele N."/>
            <person name="van Rossen-Uffink D."/>
            <person name="Oliveira J.V."/>
            <person name="Vesth T.C."/>
            <person name="Visser J."/>
            <person name="Yu J.-H."/>
            <person name="Zhou M."/>
            <person name="Andersen M.R."/>
            <person name="Archer D.B."/>
            <person name="Baker S.E."/>
            <person name="Benoit I."/>
            <person name="Brakhage A.A."/>
            <person name="Braus G.H."/>
            <person name="Fischer R."/>
            <person name="Frisvad J.C."/>
            <person name="Goldman G.H."/>
            <person name="Houbraken J."/>
            <person name="Oakley B."/>
            <person name="Pocsi I."/>
            <person name="Scazzocchio C."/>
            <person name="Seiboth B."/>
            <person name="vanKuyk P.A."/>
            <person name="Wortman J."/>
            <person name="Dyer P.S."/>
            <person name="Grigoriev I.V."/>
        </authorList>
    </citation>
    <scope>NUCLEOTIDE SEQUENCE [LARGE SCALE GENOMIC DNA]</scope>
    <source>
        <strain evidence="5">CBS 583.65</strain>
    </source>
</reference>
<evidence type="ECO:0000256" key="3">
    <source>
        <dbReference type="ARBA" id="ARBA00023002"/>
    </source>
</evidence>
<dbReference type="Proteomes" id="UP000184073">
    <property type="component" value="Unassembled WGS sequence"/>
</dbReference>
<keyword evidence="3" id="KW-0560">Oxidoreductase</keyword>
<dbReference type="AlphaFoldDB" id="A0A1L9P2U0"/>
<dbReference type="VEuPathDB" id="FungiDB:ASPVEDRAFT_77626"/>
<evidence type="ECO:0000313" key="5">
    <source>
        <dbReference type="Proteomes" id="UP000184073"/>
    </source>
</evidence>
<gene>
    <name evidence="4" type="ORF">ASPVEDRAFT_77626</name>
</gene>
<dbReference type="STRING" id="1036611.A0A1L9P2U0"/>